<gene>
    <name evidence="2" type="primary">rbfA</name>
    <name evidence="3" type="ORF">A4S15_02070</name>
</gene>
<dbReference type="Proteomes" id="UP000192872">
    <property type="component" value="Unassembled WGS sequence"/>
</dbReference>
<organism evidence="3 4">
    <name type="scientific">Candidatus Raskinella chloraquaticus</name>
    <dbReference type="NCBI Taxonomy" id="1951219"/>
    <lineage>
        <taxon>Bacteria</taxon>
        <taxon>Pseudomonadati</taxon>
        <taxon>Pseudomonadota</taxon>
        <taxon>Alphaproteobacteria</taxon>
        <taxon>Hyphomicrobiales</taxon>
        <taxon>Phreatobacteraceae</taxon>
        <taxon>Candidatus Raskinella</taxon>
    </lineage>
</organism>
<dbReference type="InterPro" id="IPR000238">
    <property type="entry name" value="RbfA"/>
</dbReference>
<proteinExistence type="inferred from homology"/>
<dbReference type="GO" id="GO:0030490">
    <property type="term" value="P:maturation of SSU-rRNA"/>
    <property type="evidence" value="ECO:0007669"/>
    <property type="project" value="UniProtKB-UniRule"/>
</dbReference>
<comment type="caution">
    <text evidence="3">The sequence shown here is derived from an EMBL/GenBank/DDBJ whole genome shotgun (WGS) entry which is preliminary data.</text>
</comment>
<dbReference type="PROSITE" id="PS01319">
    <property type="entry name" value="RBFA"/>
    <property type="match status" value="1"/>
</dbReference>
<evidence type="ECO:0000256" key="2">
    <source>
        <dbReference type="HAMAP-Rule" id="MF_00003"/>
    </source>
</evidence>
<dbReference type="GO" id="GO:0043024">
    <property type="term" value="F:ribosomal small subunit binding"/>
    <property type="evidence" value="ECO:0007669"/>
    <property type="project" value="TreeGrafter"/>
</dbReference>
<evidence type="ECO:0000313" key="4">
    <source>
        <dbReference type="Proteomes" id="UP000192872"/>
    </source>
</evidence>
<comment type="similarity">
    <text evidence="2">Belongs to the RbfA family.</text>
</comment>
<dbReference type="NCBIfam" id="TIGR00082">
    <property type="entry name" value="rbfA"/>
    <property type="match status" value="1"/>
</dbReference>
<reference evidence="3 4" key="1">
    <citation type="journal article" date="2017" name="Water Res.">
        <title>Comammox in drinking water systems.</title>
        <authorList>
            <person name="Wang Y."/>
            <person name="Ma L."/>
            <person name="Mao Y."/>
            <person name="Jiang X."/>
            <person name="Xia Y."/>
            <person name="Yu K."/>
            <person name="Li B."/>
            <person name="Zhang T."/>
        </authorList>
    </citation>
    <scope>NUCLEOTIDE SEQUENCE [LARGE SCALE GENOMIC DNA]</scope>
    <source>
        <strain evidence="3">SG_bin8</strain>
    </source>
</reference>
<keyword evidence="2" id="KW-0963">Cytoplasm</keyword>
<dbReference type="Pfam" id="PF02033">
    <property type="entry name" value="RBFA"/>
    <property type="match status" value="1"/>
</dbReference>
<dbReference type="AlphaFoldDB" id="A0A1W9HR81"/>
<dbReference type="GO" id="GO:0005829">
    <property type="term" value="C:cytosol"/>
    <property type="evidence" value="ECO:0007669"/>
    <property type="project" value="TreeGrafter"/>
</dbReference>
<dbReference type="PANTHER" id="PTHR33515">
    <property type="entry name" value="RIBOSOME-BINDING FACTOR A, CHLOROPLASTIC-RELATED"/>
    <property type="match status" value="1"/>
</dbReference>
<dbReference type="Gene3D" id="3.30.300.20">
    <property type="match status" value="1"/>
</dbReference>
<name>A0A1W9HR81_9HYPH</name>
<dbReference type="InterPro" id="IPR023799">
    <property type="entry name" value="RbfA_dom_sf"/>
</dbReference>
<sequence length="134" mass="15172">MKDQARGPSQRQLRVGETIRHALAEALQREAIADSKIDTRLVTVPEVRMSPDLKLATCYIMPLGGRLVSETVALLERNSKFLRGAIARRIAMKFMPELRFRADDSFERGHSIDRLLELPEVRRDTEAQDKGNAS</sequence>
<dbReference type="PANTHER" id="PTHR33515:SF1">
    <property type="entry name" value="RIBOSOME-BINDING FACTOR A, CHLOROPLASTIC-RELATED"/>
    <property type="match status" value="1"/>
</dbReference>
<dbReference type="InterPro" id="IPR015946">
    <property type="entry name" value="KH_dom-like_a/b"/>
</dbReference>
<dbReference type="HAMAP" id="MF_00003">
    <property type="entry name" value="RbfA"/>
    <property type="match status" value="1"/>
</dbReference>
<comment type="subcellular location">
    <subcellularLocation>
        <location evidence="2">Cytoplasm</location>
    </subcellularLocation>
</comment>
<comment type="subunit">
    <text evidence="2">Monomer. Binds 30S ribosomal subunits, but not 50S ribosomal subunits or 70S ribosomes.</text>
</comment>
<dbReference type="SUPFAM" id="SSF89919">
    <property type="entry name" value="Ribosome-binding factor A, RbfA"/>
    <property type="match status" value="1"/>
</dbReference>
<accession>A0A1W9HR81</accession>
<dbReference type="NCBIfam" id="NF001802">
    <property type="entry name" value="PRK00521.2-5"/>
    <property type="match status" value="1"/>
</dbReference>
<comment type="function">
    <text evidence="2">One of several proteins that assist in the late maturation steps of the functional core of the 30S ribosomal subunit. Associates with free 30S ribosomal subunits (but not with 30S subunits that are part of 70S ribosomes or polysomes). Required for efficient processing of 16S rRNA. May interact with the 5'-terminal helix region of 16S rRNA.</text>
</comment>
<evidence type="ECO:0000313" key="3">
    <source>
        <dbReference type="EMBL" id="OQW49757.1"/>
    </source>
</evidence>
<dbReference type="EMBL" id="LWDL01000031">
    <property type="protein sequence ID" value="OQW49757.1"/>
    <property type="molecule type" value="Genomic_DNA"/>
</dbReference>
<evidence type="ECO:0000256" key="1">
    <source>
        <dbReference type="ARBA" id="ARBA00022517"/>
    </source>
</evidence>
<dbReference type="STRING" id="1827387.A4S15_02070"/>
<keyword evidence="1 2" id="KW-0690">Ribosome biogenesis</keyword>
<protein>
    <recommendedName>
        <fullName evidence="2">Ribosome-binding factor A</fullName>
    </recommendedName>
</protein>
<dbReference type="InterPro" id="IPR020053">
    <property type="entry name" value="Ribosome-bd_factorA_CS"/>
</dbReference>